<dbReference type="Proteomes" id="UP001344447">
    <property type="component" value="Unassembled WGS sequence"/>
</dbReference>
<reference evidence="2 3" key="1">
    <citation type="submission" date="2023-11" db="EMBL/GenBank/DDBJ databases">
        <title>Dfirmibasis_genome.</title>
        <authorList>
            <person name="Edelbroek B."/>
            <person name="Kjellin J."/>
            <person name="Jerlstrom-Hultqvist J."/>
            <person name="Soderbom F."/>
        </authorList>
    </citation>
    <scope>NUCLEOTIDE SEQUENCE [LARGE SCALE GENOMIC DNA]</scope>
    <source>
        <strain evidence="2 3">TNS-C-14</strain>
    </source>
</reference>
<evidence type="ECO:0000256" key="1">
    <source>
        <dbReference type="SAM" id="MobiDB-lite"/>
    </source>
</evidence>
<keyword evidence="3" id="KW-1185">Reference proteome</keyword>
<sequence length="124" mass="14214">MESKHVEVPKEDPWGLWKAEWKTWWGDVLGNEMLKKQGLEERTKLRGHLRGTPMRKSPSFNEQNLASSINIGVHGSKFESNSTNTSQSTFFPEWKAPAFERNSADDLLLKQERERREAIGSGSL</sequence>
<evidence type="ECO:0000313" key="3">
    <source>
        <dbReference type="Proteomes" id="UP001344447"/>
    </source>
</evidence>
<gene>
    <name evidence="2" type="ORF">RB653_010544</name>
</gene>
<proteinExistence type="predicted"/>
<feature type="region of interest" description="Disordered" evidence="1">
    <location>
        <begin position="44"/>
        <end position="63"/>
    </location>
</feature>
<comment type="caution">
    <text evidence="2">The sequence shown here is derived from an EMBL/GenBank/DDBJ whole genome shotgun (WGS) entry which is preliminary data.</text>
</comment>
<protein>
    <submittedName>
        <fullName evidence="2">Uncharacterized protein</fullName>
    </submittedName>
</protein>
<dbReference type="AlphaFoldDB" id="A0AAN7YTQ7"/>
<dbReference type="EMBL" id="JAVFKY010000006">
    <property type="protein sequence ID" value="KAK5575287.1"/>
    <property type="molecule type" value="Genomic_DNA"/>
</dbReference>
<evidence type="ECO:0000313" key="2">
    <source>
        <dbReference type="EMBL" id="KAK5575287.1"/>
    </source>
</evidence>
<organism evidence="2 3">
    <name type="scientific">Dictyostelium firmibasis</name>
    <dbReference type="NCBI Taxonomy" id="79012"/>
    <lineage>
        <taxon>Eukaryota</taxon>
        <taxon>Amoebozoa</taxon>
        <taxon>Evosea</taxon>
        <taxon>Eumycetozoa</taxon>
        <taxon>Dictyostelia</taxon>
        <taxon>Dictyosteliales</taxon>
        <taxon>Dictyosteliaceae</taxon>
        <taxon>Dictyostelium</taxon>
    </lineage>
</organism>
<accession>A0AAN7YTQ7</accession>
<name>A0AAN7YTQ7_9MYCE</name>